<sequence length="274" mass="30937">MNDIIDEFYRRAEKRLAITESEPVLRLAEAFCFPSFHPEARLRVVERADGTMVRLCSLDAQLWAAEAGQAPRKFEESAVVPAASAERFWAALSMLAPLDLAPEIAWGLDGMTITATYQQRDAQNQFLIWSPEPRSPEGEFVGVIYRLAWEFLTGDASIRRLEQLHVYLDLGLPARLINGPVRRLRIFGRLTSSDDHALYQQLNDAAGDDPLLVDMTNFEGMGTLLYPIFARFAARRKNIAWAASPHARKQLAQIGVNDWEVFDTVDEALLYLGR</sequence>
<gene>
    <name evidence="1" type="ORF">C5Y98_06280</name>
</gene>
<dbReference type="Proteomes" id="UP000239388">
    <property type="component" value="Unassembled WGS sequence"/>
</dbReference>
<name>A0A2S8G6X7_9BACT</name>
<accession>A0A2S8G6X7</accession>
<dbReference type="OrthoDB" id="1495543at2"/>
<proteinExistence type="predicted"/>
<dbReference type="AlphaFoldDB" id="A0A2S8G6X7"/>
<evidence type="ECO:0000313" key="2">
    <source>
        <dbReference type="Proteomes" id="UP000239388"/>
    </source>
</evidence>
<reference evidence="1 2" key="1">
    <citation type="submission" date="2018-02" db="EMBL/GenBank/DDBJ databases">
        <title>Comparative genomes isolates from brazilian mangrove.</title>
        <authorList>
            <person name="Araujo J.E."/>
            <person name="Taketani R.G."/>
            <person name="Silva M.C.P."/>
            <person name="Loureco M.V."/>
            <person name="Andreote F.D."/>
        </authorList>
    </citation>
    <scope>NUCLEOTIDE SEQUENCE [LARGE SCALE GENOMIC DNA]</scope>
    <source>
        <strain evidence="1 2">NAP PRIS-MGV</strain>
    </source>
</reference>
<dbReference type="EMBL" id="PUIB01000009">
    <property type="protein sequence ID" value="PQO40206.1"/>
    <property type="molecule type" value="Genomic_DNA"/>
</dbReference>
<dbReference type="RefSeq" id="WP_105352579.1">
    <property type="nucleotide sequence ID" value="NZ_PUIB01000009.1"/>
</dbReference>
<comment type="caution">
    <text evidence="1">The sequence shown here is derived from an EMBL/GenBank/DDBJ whole genome shotgun (WGS) entry which is preliminary data.</text>
</comment>
<evidence type="ECO:0008006" key="3">
    <source>
        <dbReference type="Google" id="ProtNLM"/>
    </source>
</evidence>
<organism evidence="1 2">
    <name type="scientific">Blastopirellula marina</name>
    <dbReference type="NCBI Taxonomy" id="124"/>
    <lineage>
        <taxon>Bacteria</taxon>
        <taxon>Pseudomonadati</taxon>
        <taxon>Planctomycetota</taxon>
        <taxon>Planctomycetia</taxon>
        <taxon>Pirellulales</taxon>
        <taxon>Pirellulaceae</taxon>
        <taxon>Blastopirellula</taxon>
    </lineage>
</organism>
<protein>
    <recommendedName>
        <fullName evidence="3">STAS domain-containing protein</fullName>
    </recommendedName>
</protein>
<evidence type="ECO:0000313" key="1">
    <source>
        <dbReference type="EMBL" id="PQO40206.1"/>
    </source>
</evidence>